<protein>
    <submittedName>
        <fullName evidence="4">GNAT family N-acetyltransferase</fullName>
    </submittedName>
</protein>
<dbReference type="Pfam" id="PF00583">
    <property type="entry name" value="Acetyltransf_1"/>
    <property type="match status" value="1"/>
</dbReference>
<dbReference type="Proteomes" id="UP000601768">
    <property type="component" value="Unassembled WGS sequence"/>
</dbReference>
<name>A0A8J6IXP7_9ALTE</name>
<dbReference type="InterPro" id="IPR050832">
    <property type="entry name" value="Bact_Acetyltransf"/>
</dbReference>
<organism evidence="4 5">
    <name type="scientific">Neptunicella marina</name>
    <dbReference type="NCBI Taxonomy" id="2125989"/>
    <lineage>
        <taxon>Bacteria</taxon>
        <taxon>Pseudomonadati</taxon>
        <taxon>Pseudomonadota</taxon>
        <taxon>Gammaproteobacteria</taxon>
        <taxon>Alteromonadales</taxon>
        <taxon>Alteromonadaceae</taxon>
        <taxon>Neptunicella</taxon>
    </lineage>
</organism>
<evidence type="ECO:0000313" key="4">
    <source>
        <dbReference type="EMBL" id="MBC3767143.1"/>
    </source>
</evidence>
<reference evidence="4" key="2">
    <citation type="submission" date="2020-08" db="EMBL/GenBank/DDBJ databases">
        <authorList>
            <person name="Lai Q."/>
        </authorList>
    </citation>
    <scope>NUCLEOTIDE SEQUENCE</scope>
    <source>
        <strain evidence="4">S27-2</strain>
    </source>
</reference>
<dbReference type="SUPFAM" id="SSF55729">
    <property type="entry name" value="Acyl-CoA N-acyltransferases (Nat)"/>
    <property type="match status" value="1"/>
</dbReference>
<reference evidence="4" key="1">
    <citation type="journal article" date="2018" name="Int. J. Syst. Evol. Microbiol.">
        <title>Neptunicella marina gen. nov., sp. nov., isolated from surface seawater.</title>
        <authorList>
            <person name="Liu X."/>
            <person name="Lai Q."/>
            <person name="Du Y."/>
            <person name="Zhang X."/>
            <person name="Liu Z."/>
            <person name="Sun F."/>
            <person name="Shao Z."/>
        </authorList>
    </citation>
    <scope>NUCLEOTIDE SEQUENCE</scope>
    <source>
        <strain evidence="4">S27-2</strain>
    </source>
</reference>
<keyword evidence="1" id="KW-0808">Transferase</keyword>
<evidence type="ECO:0000256" key="2">
    <source>
        <dbReference type="ARBA" id="ARBA00023315"/>
    </source>
</evidence>
<dbReference type="GO" id="GO:0016747">
    <property type="term" value="F:acyltransferase activity, transferring groups other than amino-acyl groups"/>
    <property type="evidence" value="ECO:0007669"/>
    <property type="project" value="InterPro"/>
</dbReference>
<dbReference type="EMBL" id="JACNEP010000013">
    <property type="protein sequence ID" value="MBC3767143.1"/>
    <property type="molecule type" value="Genomic_DNA"/>
</dbReference>
<proteinExistence type="predicted"/>
<accession>A0A8J6IXP7</accession>
<evidence type="ECO:0000313" key="5">
    <source>
        <dbReference type="Proteomes" id="UP000601768"/>
    </source>
</evidence>
<dbReference type="PROSITE" id="PS51186">
    <property type="entry name" value="GNAT"/>
    <property type="match status" value="1"/>
</dbReference>
<dbReference type="PANTHER" id="PTHR43877">
    <property type="entry name" value="AMINOALKYLPHOSPHONATE N-ACETYLTRANSFERASE-RELATED-RELATED"/>
    <property type="match status" value="1"/>
</dbReference>
<dbReference type="CDD" id="cd04301">
    <property type="entry name" value="NAT_SF"/>
    <property type="match status" value="1"/>
</dbReference>
<keyword evidence="2" id="KW-0012">Acyltransferase</keyword>
<dbReference type="RefSeq" id="WP_186507652.1">
    <property type="nucleotide sequence ID" value="NZ_JACNEP010000013.1"/>
</dbReference>
<evidence type="ECO:0000259" key="3">
    <source>
        <dbReference type="PROSITE" id="PS51186"/>
    </source>
</evidence>
<dbReference type="InterPro" id="IPR000182">
    <property type="entry name" value="GNAT_dom"/>
</dbReference>
<dbReference type="PANTHER" id="PTHR43877:SF2">
    <property type="entry name" value="AMINOALKYLPHOSPHONATE N-ACETYLTRANSFERASE-RELATED"/>
    <property type="match status" value="1"/>
</dbReference>
<sequence>MSKTEIKKAEPGHASEALKLLSQLGYDSTLEDLKRVLAQTDRRDEIYIAKRSDKVVGLMSVIYFDYFPSQEKICRITAIVVDQNSRGAGVGSQLIDFAKGLSKKRLCSKLEVTTSLARQATQQYYEKIGFTKTSYRYVQEIGN</sequence>
<evidence type="ECO:0000256" key="1">
    <source>
        <dbReference type="ARBA" id="ARBA00022679"/>
    </source>
</evidence>
<feature type="domain" description="N-acetyltransferase" evidence="3">
    <location>
        <begin position="4"/>
        <end position="143"/>
    </location>
</feature>
<gene>
    <name evidence="4" type="ORF">H8B19_14755</name>
</gene>
<dbReference type="AlphaFoldDB" id="A0A8J6IXP7"/>
<keyword evidence="5" id="KW-1185">Reference proteome</keyword>
<dbReference type="InterPro" id="IPR016181">
    <property type="entry name" value="Acyl_CoA_acyltransferase"/>
</dbReference>
<comment type="caution">
    <text evidence="4">The sequence shown here is derived from an EMBL/GenBank/DDBJ whole genome shotgun (WGS) entry which is preliminary data.</text>
</comment>
<dbReference type="Gene3D" id="3.40.630.30">
    <property type="match status" value="1"/>
</dbReference>